<dbReference type="Pfam" id="PF01270">
    <property type="entry name" value="Glyco_hydro_8"/>
    <property type="match status" value="1"/>
</dbReference>
<organism evidence="5 6">
    <name type="scientific">Candidatus Lokiarchaeum ossiferum</name>
    <dbReference type="NCBI Taxonomy" id="2951803"/>
    <lineage>
        <taxon>Archaea</taxon>
        <taxon>Promethearchaeati</taxon>
        <taxon>Promethearchaeota</taxon>
        <taxon>Promethearchaeia</taxon>
        <taxon>Promethearchaeales</taxon>
        <taxon>Promethearchaeaceae</taxon>
        <taxon>Candidatus Lokiarchaeum</taxon>
    </lineage>
</organism>
<evidence type="ECO:0000256" key="2">
    <source>
        <dbReference type="ARBA" id="ARBA00022801"/>
    </source>
</evidence>
<dbReference type="SUPFAM" id="SSF48208">
    <property type="entry name" value="Six-hairpin glycosidases"/>
    <property type="match status" value="1"/>
</dbReference>
<dbReference type="InterPro" id="IPR002037">
    <property type="entry name" value="Glyco_hydro_8"/>
</dbReference>
<keyword evidence="4" id="KW-0812">Transmembrane</keyword>
<keyword evidence="3" id="KW-0326">Glycosidase</keyword>
<proteinExistence type="inferred from homology"/>
<dbReference type="Proteomes" id="UP001208689">
    <property type="component" value="Chromosome"/>
</dbReference>
<dbReference type="InterPro" id="IPR012341">
    <property type="entry name" value="6hp_glycosidase-like_sf"/>
</dbReference>
<protein>
    <recommendedName>
        <fullName evidence="7">Glucanase</fullName>
    </recommendedName>
</protein>
<evidence type="ECO:0000256" key="3">
    <source>
        <dbReference type="ARBA" id="ARBA00023295"/>
    </source>
</evidence>
<dbReference type="EMBL" id="CP104013">
    <property type="protein sequence ID" value="UYP48404.1"/>
    <property type="molecule type" value="Genomic_DNA"/>
</dbReference>
<evidence type="ECO:0000313" key="5">
    <source>
        <dbReference type="EMBL" id="UYP48404.1"/>
    </source>
</evidence>
<gene>
    <name evidence="5" type="ORF">NEF87_004689</name>
</gene>
<evidence type="ECO:0000256" key="4">
    <source>
        <dbReference type="SAM" id="Phobius"/>
    </source>
</evidence>
<accession>A0ABY6I128</accession>
<name>A0ABY6I128_9ARCH</name>
<keyword evidence="2" id="KW-0378">Hydrolase</keyword>
<reference evidence="5" key="1">
    <citation type="submission" date="2022-09" db="EMBL/GenBank/DDBJ databases">
        <title>Actin cytoskeleton and complex cell architecture in an #Asgard archaeon.</title>
        <authorList>
            <person name="Ponce Toledo R.I."/>
            <person name="Schleper C."/>
            <person name="Rodrigues Oliveira T."/>
            <person name="Wollweber F."/>
            <person name="Xu J."/>
            <person name="Rittmann S."/>
            <person name="Klingl A."/>
            <person name="Pilhofer M."/>
        </authorList>
    </citation>
    <scope>NUCLEOTIDE SEQUENCE</scope>
    <source>
        <strain evidence="5">B-35</strain>
    </source>
</reference>
<sequence>MTLKKKGKIRAFIISLLIIGTVIPVYIYMTNEKDDLPSSLSTDAFITFSNHESLQNWTMTGEKRGISHYPYSLNKRVSDLQSWYTNYVNAYFKPWSISGMEGAYYVDQTGSIFPGDLDPDNYCSTSEGISYGMLISVYMAGTIVNNISARQYFDGLFKTYLACKSENSPANSGLMAWLVPTPAQYGKVSIQGSATDGDLDICYALLLAHLNWEQKDNTTRYFDAAMNLLIRGLPRNIIHDAPNRRYVLTIGDWIKSQLLSNSHLKYSTRFSDYGLDRLLFFHKILLKLEFIDEASLYLKLFQDSISNLEDVRSSGIHSAMVPDFGWIDHLNNGTSIIPAPNGPAFNGEGLYKAYESVGYFLEGGEEWNHDGDLAQNAVRCPWRIGNILDMDFSSKVNGSEVDRYIRDYHSWFENQSNLKGFYDIETGIPPLEENWDDFSHLVMALTTHIYFGNEIQLTNGWDTIMANQGNIGGSGKYFEDNLSLLALLRISGIASWNLDSMVASLNIID</sequence>
<dbReference type="Gene3D" id="1.50.10.10">
    <property type="match status" value="1"/>
</dbReference>
<dbReference type="InterPro" id="IPR008928">
    <property type="entry name" value="6-hairpin_glycosidase_sf"/>
</dbReference>
<comment type="similarity">
    <text evidence="1">Belongs to the glycosyl hydrolase 8 (cellulase D) family.</text>
</comment>
<evidence type="ECO:0000256" key="1">
    <source>
        <dbReference type="ARBA" id="ARBA00009209"/>
    </source>
</evidence>
<evidence type="ECO:0000313" key="6">
    <source>
        <dbReference type="Proteomes" id="UP001208689"/>
    </source>
</evidence>
<evidence type="ECO:0008006" key="7">
    <source>
        <dbReference type="Google" id="ProtNLM"/>
    </source>
</evidence>
<keyword evidence="4" id="KW-1133">Transmembrane helix</keyword>
<feature type="transmembrane region" description="Helical" evidence="4">
    <location>
        <begin position="12"/>
        <end position="29"/>
    </location>
</feature>
<keyword evidence="6" id="KW-1185">Reference proteome</keyword>
<keyword evidence="4" id="KW-0472">Membrane</keyword>